<accession>A0ABV9UZZ6</accession>
<feature type="region of interest" description="Disordered" evidence="1">
    <location>
        <begin position="32"/>
        <end position="52"/>
    </location>
</feature>
<evidence type="ECO:0000313" key="2">
    <source>
        <dbReference type="EMBL" id="MFC4962023.1"/>
    </source>
</evidence>
<dbReference type="RefSeq" id="WP_344374660.1">
    <property type="nucleotide sequence ID" value="NZ_BAAASQ010000009.1"/>
</dbReference>
<evidence type="ECO:0000256" key="1">
    <source>
        <dbReference type="SAM" id="MobiDB-lite"/>
    </source>
</evidence>
<sequence>MPVQRYTAQEIVRKNVQRKATGMTREQVAAETRTAQGWERGTERGPQELGGLEPGRLEALRLARWKHTEWRRIGSVMAEEAMDLYTPERDSRVQEMELRRLERVTAEAEVAERKGKGPVEVEENRVYRVVAERISASLPGVSSITVHLEAPSVAEAAMFALRENEREGGLYGVGRYRIIRAEEDLLGADGELEALRAFVQRAARSARAHSTARRRALEALGEAGNLCNATTVHSPSGVRLTCTREAGHYNPQDPPARGRPGGWHIADTTTWTDDEAESTPHRPA</sequence>
<name>A0ABV9UZZ6_9ACTN</name>
<dbReference type="Proteomes" id="UP001595834">
    <property type="component" value="Unassembled WGS sequence"/>
</dbReference>
<reference evidence="3" key="1">
    <citation type="journal article" date="2019" name="Int. J. Syst. Evol. Microbiol.">
        <title>The Global Catalogue of Microorganisms (GCM) 10K type strain sequencing project: providing services to taxonomists for standard genome sequencing and annotation.</title>
        <authorList>
            <consortium name="The Broad Institute Genomics Platform"/>
            <consortium name="The Broad Institute Genome Sequencing Center for Infectious Disease"/>
            <person name="Wu L."/>
            <person name="Ma J."/>
        </authorList>
    </citation>
    <scope>NUCLEOTIDE SEQUENCE [LARGE SCALE GENOMIC DNA]</scope>
    <source>
        <strain evidence="3">CCM 7224</strain>
    </source>
</reference>
<comment type="caution">
    <text evidence="2">The sequence shown here is derived from an EMBL/GenBank/DDBJ whole genome shotgun (WGS) entry which is preliminary data.</text>
</comment>
<protein>
    <recommendedName>
        <fullName evidence="4">DUF5753 domain-containing protein</fullName>
    </recommendedName>
</protein>
<evidence type="ECO:0000313" key="3">
    <source>
        <dbReference type="Proteomes" id="UP001595834"/>
    </source>
</evidence>
<keyword evidence="3" id="KW-1185">Reference proteome</keyword>
<gene>
    <name evidence="2" type="ORF">ACFPFX_37660</name>
</gene>
<evidence type="ECO:0008006" key="4">
    <source>
        <dbReference type="Google" id="ProtNLM"/>
    </source>
</evidence>
<proteinExistence type="predicted"/>
<organism evidence="2 3">
    <name type="scientific">Streptomyces mauvecolor</name>
    <dbReference type="NCBI Taxonomy" id="58345"/>
    <lineage>
        <taxon>Bacteria</taxon>
        <taxon>Bacillati</taxon>
        <taxon>Actinomycetota</taxon>
        <taxon>Actinomycetes</taxon>
        <taxon>Kitasatosporales</taxon>
        <taxon>Streptomycetaceae</taxon>
        <taxon>Streptomyces</taxon>
    </lineage>
</organism>
<dbReference type="EMBL" id="JBHSIZ010000054">
    <property type="protein sequence ID" value="MFC4962023.1"/>
    <property type="molecule type" value="Genomic_DNA"/>
</dbReference>
<feature type="region of interest" description="Disordered" evidence="1">
    <location>
        <begin position="245"/>
        <end position="284"/>
    </location>
</feature>